<dbReference type="AlphaFoldDB" id="A0A7V6DRB7"/>
<dbReference type="Pfam" id="PF00815">
    <property type="entry name" value="Histidinol_dh"/>
    <property type="match status" value="1"/>
</dbReference>
<name>A0A7V6DRB7_9BACT</name>
<keyword evidence="5" id="KW-0520">NAD</keyword>
<dbReference type="NCBIfam" id="TIGR00069">
    <property type="entry name" value="hisD"/>
    <property type="match status" value="1"/>
</dbReference>
<dbReference type="EC" id="1.1.1.23" evidence="5"/>
<accession>A0A7V6DRB7</accession>
<dbReference type="GO" id="GO:0008270">
    <property type="term" value="F:zinc ion binding"/>
    <property type="evidence" value="ECO:0007669"/>
    <property type="project" value="UniProtKB-UniRule"/>
</dbReference>
<feature type="binding site" evidence="5 8">
    <location>
        <position position="428"/>
    </location>
    <ligand>
        <name>substrate</name>
    </ligand>
</feature>
<dbReference type="PROSITE" id="PS00611">
    <property type="entry name" value="HISOL_DEHYDROGENASE"/>
    <property type="match status" value="1"/>
</dbReference>
<feature type="binding site" evidence="5 8">
    <location>
        <position position="270"/>
    </location>
    <ligand>
        <name>substrate</name>
    </ligand>
</feature>
<evidence type="ECO:0000256" key="9">
    <source>
        <dbReference type="PIRSR" id="PIRSR000099-4"/>
    </source>
</evidence>
<feature type="binding site" evidence="5 8">
    <location>
        <position position="423"/>
    </location>
    <ligand>
        <name>substrate</name>
    </ligand>
</feature>
<evidence type="ECO:0000256" key="1">
    <source>
        <dbReference type="ARBA" id="ARBA00010178"/>
    </source>
</evidence>
<comment type="similarity">
    <text evidence="1 5 6 10">Belongs to the histidinol dehydrogenase family.</text>
</comment>
<dbReference type="Gene3D" id="1.20.5.1300">
    <property type="match status" value="1"/>
</dbReference>
<comment type="function">
    <text evidence="5">Catalyzes the sequential NAD-dependent oxidations of L-histidinol to L-histidinaldehyde and then to L-histidine.</text>
</comment>
<dbReference type="GO" id="GO:0000105">
    <property type="term" value="P:L-histidine biosynthetic process"/>
    <property type="evidence" value="ECO:0007669"/>
    <property type="project" value="UniProtKB-UniRule"/>
</dbReference>
<dbReference type="GO" id="GO:0005737">
    <property type="term" value="C:cytoplasm"/>
    <property type="evidence" value="ECO:0007669"/>
    <property type="project" value="TreeGrafter"/>
</dbReference>
<evidence type="ECO:0000256" key="10">
    <source>
        <dbReference type="RuleBase" id="RU004175"/>
    </source>
</evidence>
<keyword evidence="5" id="KW-0028">Amino-acid biosynthesis</keyword>
<gene>
    <name evidence="5 11" type="primary">hisD</name>
    <name evidence="11" type="ORF">ENV52_15175</name>
</gene>
<evidence type="ECO:0000256" key="4">
    <source>
        <dbReference type="ARBA" id="ARBA00023002"/>
    </source>
</evidence>
<evidence type="ECO:0000256" key="2">
    <source>
        <dbReference type="ARBA" id="ARBA00022723"/>
    </source>
</evidence>
<feature type="active site" description="Proton acceptor" evidence="5 7">
    <location>
        <position position="336"/>
    </location>
</feature>
<dbReference type="GO" id="GO:0051287">
    <property type="term" value="F:NAD binding"/>
    <property type="evidence" value="ECO:0007669"/>
    <property type="project" value="InterPro"/>
</dbReference>
<dbReference type="PRINTS" id="PR00083">
    <property type="entry name" value="HOLDHDRGNASE"/>
</dbReference>
<dbReference type="InterPro" id="IPR022695">
    <property type="entry name" value="Histidinol_DH_monofunct"/>
</dbReference>
<comment type="caution">
    <text evidence="5">Lacks conserved residue(s) required for the propagation of feature annotation.</text>
</comment>
<comment type="catalytic activity">
    <reaction evidence="5">
        <text>L-histidinol + 2 NAD(+) + H2O = L-histidine + 2 NADH + 3 H(+)</text>
        <dbReference type="Rhea" id="RHEA:20641"/>
        <dbReference type="ChEBI" id="CHEBI:15377"/>
        <dbReference type="ChEBI" id="CHEBI:15378"/>
        <dbReference type="ChEBI" id="CHEBI:57540"/>
        <dbReference type="ChEBI" id="CHEBI:57595"/>
        <dbReference type="ChEBI" id="CHEBI:57699"/>
        <dbReference type="ChEBI" id="CHEBI:57945"/>
        <dbReference type="EC" id="1.1.1.23"/>
    </reaction>
</comment>
<evidence type="ECO:0000256" key="8">
    <source>
        <dbReference type="PIRSR" id="PIRSR000099-3"/>
    </source>
</evidence>
<feature type="binding site" evidence="5 9">
    <location>
        <position position="428"/>
    </location>
    <ligand>
        <name>Zn(2+)</name>
        <dbReference type="ChEBI" id="CHEBI:29105"/>
    </ligand>
</feature>
<dbReference type="InterPro" id="IPR012131">
    <property type="entry name" value="Hstdl_DH"/>
</dbReference>
<comment type="cofactor">
    <cofactor evidence="5 9">
        <name>Zn(2+)</name>
        <dbReference type="ChEBI" id="CHEBI:29105"/>
    </cofactor>
    <text evidence="5 9">Binds 1 zinc ion per subunit.</text>
</comment>
<dbReference type="PANTHER" id="PTHR21256:SF2">
    <property type="entry name" value="HISTIDINE BIOSYNTHESIS TRIFUNCTIONAL PROTEIN"/>
    <property type="match status" value="1"/>
</dbReference>
<comment type="pathway">
    <text evidence="5">Amino-acid biosynthesis; L-histidine biosynthesis; L-histidine from 5-phospho-alpha-D-ribose 1-diphosphate: step 9/9.</text>
</comment>
<evidence type="ECO:0000256" key="5">
    <source>
        <dbReference type="HAMAP-Rule" id="MF_01024"/>
    </source>
</evidence>
<feature type="active site" description="Proton acceptor" evidence="5 7">
    <location>
        <position position="335"/>
    </location>
</feature>
<dbReference type="HAMAP" id="MF_01024">
    <property type="entry name" value="HisD"/>
    <property type="match status" value="1"/>
</dbReference>
<dbReference type="Gene3D" id="3.40.50.1980">
    <property type="entry name" value="Nitrogenase molybdenum iron protein domain"/>
    <property type="match status" value="2"/>
</dbReference>
<organism evidence="11">
    <name type="scientific">Desulfobacca acetoxidans</name>
    <dbReference type="NCBI Taxonomy" id="60893"/>
    <lineage>
        <taxon>Bacteria</taxon>
        <taxon>Pseudomonadati</taxon>
        <taxon>Thermodesulfobacteriota</taxon>
        <taxon>Desulfobaccia</taxon>
        <taxon>Desulfobaccales</taxon>
        <taxon>Desulfobaccaceae</taxon>
        <taxon>Desulfobacca</taxon>
    </lineage>
</organism>
<feature type="binding site" evidence="5 8">
    <location>
        <position position="245"/>
    </location>
    <ligand>
        <name>substrate</name>
    </ligand>
</feature>
<keyword evidence="4 5" id="KW-0560">Oxidoreductase</keyword>
<dbReference type="SUPFAM" id="SSF53720">
    <property type="entry name" value="ALDH-like"/>
    <property type="match status" value="1"/>
</dbReference>
<feature type="binding site" evidence="5 8">
    <location>
        <position position="267"/>
    </location>
    <ligand>
        <name>substrate</name>
    </ligand>
</feature>
<dbReference type="CDD" id="cd06572">
    <property type="entry name" value="Histidinol_dh"/>
    <property type="match status" value="1"/>
</dbReference>
<dbReference type="InterPro" id="IPR016161">
    <property type="entry name" value="Ald_DH/histidinol_DH"/>
</dbReference>
<feature type="binding site" evidence="5 9">
    <location>
        <position position="270"/>
    </location>
    <ligand>
        <name>Zn(2+)</name>
        <dbReference type="ChEBI" id="CHEBI:29105"/>
    </ligand>
</feature>
<keyword evidence="5" id="KW-0368">Histidine biosynthesis</keyword>
<dbReference type="InterPro" id="IPR001692">
    <property type="entry name" value="Histidinol_DH_CS"/>
</dbReference>
<keyword evidence="3 5" id="KW-0862">Zinc</keyword>
<feature type="binding site" evidence="5 9">
    <location>
        <position position="369"/>
    </location>
    <ligand>
        <name>Zn(2+)</name>
        <dbReference type="ChEBI" id="CHEBI:29105"/>
    </ligand>
</feature>
<keyword evidence="2 5" id="KW-0479">Metal-binding</keyword>
<evidence type="ECO:0000256" key="6">
    <source>
        <dbReference type="PIRNR" id="PIRNR000099"/>
    </source>
</evidence>
<feature type="binding site" evidence="5 8">
    <location>
        <position position="369"/>
    </location>
    <ligand>
        <name>substrate</name>
    </ligand>
</feature>
<evidence type="ECO:0000256" key="3">
    <source>
        <dbReference type="ARBA" id="ARBA00022833"/>
    </source>
</evidence>
<evidence type="ECO:0000256" key="7">
    <source>
        <dbReference type="PIRSR" id="PIRSR000099-1"/>
    </source>
</evidence>
<proteinExistence type="inferred from homology"/>
<dbReference type="EMBL" id="DTGR01000234">
    <property type="protein sequence ID" value="HHS31026.1"/>
    <property type="molecule type" value="Genomic_DNA"/>
</dbReference>
<dbReference type="UniPathway" id="UPA00031">
    <property type="reaction ID" value="UER00014"/>
</dbReference>
<dbReference type="GO" id="GO:0004399">
    <property type="term" value="F:histidinol dehydrogenase activity"/>
    <property type="evidence" value="ECO:0007669"/>
    <property type="project" value="UniProtKB-UniRule"/>
</dbReference>
<evidence type="ECO:0000313" key="11">
    <source>
        <dbReference type="EMBL" id="HHS31026.1"/>
    </source>
</evidence>
<reference evidence="11" key="1">
    <citation type="journal article" date="2020" name="mSystems">
        <title>Genome- and Community-Level Interaction Insights into Carbon Utilization and Element Cycling Functions of Hydrothermarchaeota in Hydrothermal Sediment.</title>
        <authorList>
            <person name="Zhou Z."/>
            <person name="Liu Y."/>
            <person name="Xu W."/>
            <person name="Pan J."/>
            <person name="Luo Z.H."/>
            <person name="Li M."/>
        </authorList>
    </citation>
    <scope>NUCLEOTIDE SEQUENCE [LARGE SCALE GENOMIC DNA]</scope>
    <source>
        <strain evidence="11">SpSt-767</strain>
    </source>
</reference>
<dbReference type="PANTHER" id="PTHR21256">
    <property type="entry name" value="HISTIDINOL DEHYDROGENASE HDH"/>
    <property type="match status" value="1"/>
</dbReference>
<dbReference type="FunFam" id="3.40.50.1980:FF:000001">
    <property type="entry name" value="Histidinol dehydrogenase"/>
    <property type="match status" value="1"/>
</dbReference>
<feature type="binding site" evidence="5 8">
    <location>
        <position position="336"/>
    </location>
    <ligand>
        <name>substrate</name>
    </ligand>
</feature>
<feature type="binding site" evidence="5 9">
    <location>
        <position position="267"/>
    </location>
    <ligand>
        <name>Zn(2+)</name>
        <dbReference type="ChEBI" id="CHEBI:29105"/>
    </ligand>
</feature>
<comment type="caution">
    <text evidence="11">The sequence shown here is derived from an EMBL/GenBank/DDBJ whole genome shotgun (WGS) entry which is preliminary data.</text>
</comment>
<sequence>MAILQVEFLENLAQTRLDHLLNRARENVNQVLEDVRLILAAVRGDKEAEGKLSNESRRFHQQYQADLASGRLEVSPDEIDAAYRSIDPRVLEALKIAAANIETFHRAQREREMWAVEIRPGILAGRLARPIPRVGCYIPGGLASYPSSALMNILPARVAGVKEIIACTPPGKDLAVNPATLVAAHLAGAHRLFKLGGPWAIGSLAYGTDLVPKVDKITGPGNKYVTAAKLLVFGEVDIDSPAGPSEALIVADEAAEARFVAADFLSQVEHDQDAAALLVTPDATLAHKVVELILGELPSLPRRHILEGAIKTNSAVLVTRDLDEALSFANRYAPEHLQIMTRDPFAVLPRIEHAGSIFLGSFAPVPVGDYASGTNHVLPTGGCARMFSGLSVDDFMKKPTFQHLSREGLAGLKDAVVLLAETEGLPLHARAVAERFRYS</sequence>
<dbReference type="PIRSF" id="PIRSF000099">
    <property type="entry name" value="Histidinol_dh"/>
    <property type="match status" value="1"/>
</dbReference>
<protein>
    <recommendedName>
        <fullName evidence="5">Histidinol dehydrogenase</fullName>
        <shortName evidence="5">HDH</shortName>
        <ecNumber evidence="5">1.1.1.23</ecNumber>
    </recommendedName>
</protein>